<feature type="transmembrane region" description="Helical" evidence="1">
    <location>
        <begin position="98"/>
        <end position="124"/>
    </location>
</feature>
<feature type="transmembrane region" description="Helical" evidence="1">
    <location>
        <begin position="299"/>
        <end position="316"/>
    </location>
</feature>
<feature type="transmembrane region" description="Helical" evidence="1">
    <location>
        <begin position="222"/>
        <end position="241"/>
    </location>
</feature>
<feature type="transmembrane region" description="Helical" evidence="1">
    <location>
        <begin position="276"/>
        <end position="292"/>
    </location>
</feature>
<reference evidence="2 3" key="1">
    <citation type="submission" date="2017-04" db="EMBL/GenBank/DDBJ databases">
        <title>Genomic insights into metabolism of Thermodesulfobium acidiphilum.</title>
        <authorList>
            <person name="Toshchakov S.V."/>
            <person name="Frolov E.N."/>
            <person name="Kublanov I.V."/>
            <person name="Samarov N.I."/>
            <person name="Novikov A."/>
            <person name="Lebedinsky A.V."/>
            <person name="Bonch-Osmolovskaya E.A."/>
            <person name="Chernyh N.A."/>
        </authorList>
    </citation>
    <scope>NUCLEOTIDE SEQUENCE [LARGE SCALE GENOMIC DNA]</scope>
    <source>
        <strain evidence="2 3">3127-1</strain>
    </source>
</reference>
<organism evidence="2 3">
    <name type="scientific">Thermodesulfobium acidiphilum</name>
    <dbReference type="NCBI Taxonomy" id="1794699"/>
    <lineage>
        <taxon>Bacteria</taxon>
        <taxon>Pseudomonadati</taxon>
        <taxon>Thermodesulfobiota</taxon>
        <taxon>Thermodesulfobiia</taxon>
        <taxon>Thermodesulfobiales</taxon>
        <taxon>Thermodesulfobiaceae</taxon>
        <taxon>Thermodesulfobium</taxon>
    </lineage>
</organism>
<evidence type="ECO:0000256" key="1">
    <source>
        <dbReference type="SAM" id="Phobius"/>
    </source>
</evidence>
<keyword evidence="3" id="KW-1185">Reference proteome</keyword>
<feature type="transmembrane region" description="Helical" evidence="1">
    <location>
        <begin position="354"/>
        <end position="376"/>
    </location>
</feature>
<feature type="transmembrane region" description="Helical" evidence="1">
    <location>
        <begin position="322"/>
        <end position="342"/>
    </location>
</feature>
<dbReference type="KEGG" id="taci:TDSAC_0304"/>
<keyword evidence="1" id="KW-0812">Transmembrane</keyword>
<evidence type="ECO:0000313" key="2">
    <source>
        <dbReference type="EMBL" id="AWB09686.1"/>
    </source>
</evidence>
<evidence type="ECO:0000313" key="3">
    <source>
        <dbReference type="Proteomes" id="UP000244792"/>
    </source>
</evidence>
<feature type="transmembrane region" description="Helical" evidence="1">
    <location>
        <begin position="136"/>
        <end position="155"/>
    </location>
</feature>
<protein>
    <submittedName>
        <fullName evidence="2">Uncharacterized protein</fullName>
    </submittedName>
</protein>
<dbReference type="Proteomes" id="UP000244792">
    <property type="component" value="Chromosome"/>
</dbReference>
<dbReference type="RefSeq" id="WP_108308318.1">
    <property type="nucleotide sequence ID" value="NZ_CP020921.1"/>
</dbReference>
<feature type="transmembrane region" description="Helical" evidence="1">
    <location>
        <begin position="38"/>
        <end position="58"/>
    </location>
</feature>
<accession>A0A2R4VZ07</accession>
<dbReference type="AlphaFoldDB" id="A0A2R4VZ07"/>
<sequence length="669" mass="77679">MLKKEVFSSINNQKILNSLRSRISASLMKINLTLNEGAFVFIVLFFLTFYIIIVPFGAGLDPSWQFAMNYAFEHGLIFGKDIIFTYGPLGFLATPGPMYLPLIFANPILILINSYMILSFIFLVKLSSNERTIKRYSGYLLTYILILILNDHNYVRSLDLDLIFTSLNLSFLFYRTKKSVYLLMSAPLLVLSFLYKFGTFAMCAAIYLICYSIAIRSRRFKLLLSYVLLIVLLFAPFYLYFFKNFSNLIDFTRGYLELSYGYFAASSSYPSIHKNAFAIVFLPIAFLTFYLIKNKEFRVFLVSLIPFFWLVAKYSFCIEGPWFSGFFTTVFLGFSIFTIIVSENKEIVPFLKRLILSWFIMLIFLISSNSIMPNYYSNLLGSISNSLDFKYFNVANLNAMTNNAKVQTAKNLEIDTLPEKIEGRIGRASVDTYPWESSLVFVNHLNWDPRPVFQSYTDYTPWLDSQNDTFLRSDRAPEYYIWYRSDNNPPFQSFRGGMLLNDDPKTVLDIFRNYSMIEREKRFTLLKRSTSYSISEPTIIGQSEASWNTWISVPISGSKKDIVLAKIYIKKNIFGLIKRILYKEEPIEIEYRDINGNIHKFRLLPDNAVEGVWISPLPAGINEKDYFMSAVPIESFRLTTQDQLLYSNKIKLVWGKIDVYNDRLIKLAH</sequence>
<dbReference type="OrthoDB" id="3034484at2"/>
<keyword evidence="1" id="KW-0472">Membrane</keyword>
<feature type="transmembrane region" description="Helical" evidence="1">
    <location>
        <begin position="180"/>
        <end position="210"/>
    </location>
</feature>
<gene>
    <name evidence="2" type="ORF">TDSAC_0304</name>
</gene>
<proteinExistence type="predicted"/>
<name>A0A2R4VZ07_THEAF</name>
<dbReference type="EMBL" id="CP020921">
    <property type="protein sequence ID" value="AWB09686.1"/>
    <property type="molecule type" value="Genomic_DNA"/>
</dbReference>
<keyword evidence="1" id="KW-1133">Transmembrane helix</keyword>